<feature type="transmembrane region" description="Helical" evidence="5">
    <location>
        <begin position="259"/>
        <end position="280"/>
    </location>
</feature>
<comment type="subcellular location">
    <subcellularLocation>
        <location evidence="1">Membrane</location>
        <topology evidence="1">Multi-pass membrane protein</topology>
    </subcellularLocation>
</comment>
<dbReference type="PANTHER" id="PTHR31766">
    <property type="entry name" value="GLABROUS1 ENHANCER-BINDING PROTEIN-LIKE 2"/>
    <property type="match status" value="1"/>
</dbReference>
<dbReference type="PANTHER" id="PTHR31766:SF2">
    <property type="entry name" value="GLABROUS1 ENHANCER-BINDING PROTEIN-LIKE 2"/>
    <property type="match status" value="1"/>
</dbReference>
<dbReference type="GO" id="GO:0016020">
    <property type="term" value="C:membrane"/>
    <property type="evidence" value="ECO:0007669"/>
    <property type="project" value="UniProtKB-SubCell"/>
</dbReference>
<dbReference type="Pfam" id="PF03798">
    <property type="entry name" value="TRAM_LAG1_CLN8"/>
    <property type="match status" value="1"/>
</dbReference>
<evidence type="ECO:0000256" key="1">
    <source>
        <dbReference type="ARBA" id="ARBA00004141"/>
    </source>
</evidence>
<evidence type="ECO:0000256" key="4">
    <source>
        <dbReference type="ARBA" id="ARBA00023136"/>
    </source>
</evidence>
<protein>
    <recommendedName>
        <fullName evidence="6">TLC domain-containing protein</fullName>
    </recommendedName>
</protein>
<comment type="caution">
    <text evidence="7">The sequence shown here is derived from an EMBL/GenBank/DDBJ whole genome shotgun (WGS) entry which is preliminary data.</text>
</comment>
<gene>
    <name evidence="7" type="ORF">ACHAWO_009792</name>
</gene>
<organism evidence="7 8">
    <name type="scientific">Cyclotella atomus</name>
    <dbReference type="NCBI Taxonomy" id="382360"/>
    <lineage>
        <taxon>Eukaryota</taxon>
        <taxon>Sar</taxon>
        <taxon>Stramenopiles</taxon>
        <taxon>Ochrophyta</taxon>
        <taxon>Bacillariophyta</taxon>
        <taxon>Coscinodiscophyceae</taxon>
        <taxon>Thalassiosirophycidae</taxon>
        <taxon>Stephanodiscales</taxon>
        <taxon>Stephanodiscaceae</taxon>
        <taxon>Cyclotella</taxon>
    </lineage>
</organism>
<reference evidence="7 8" key="1">
    <citation type="submission" date="2024-10" db="EMBL/GenBank/DDBJ databases">
        <title>Updated reference genomes for cyclostephanoid diatoms.</title>
        <authorList>
            <person name="Roberts W.R."/>
            <person name="Alverson A.J."/>
        </authorList>
    </citation>
    <scope>NUCLEOTIDE SEQUENCE [LARGE SCALE GENOMIC DNA]</scope>
    <source>
        <strain evidence="7 8">AJA010-31</strain>
    </source>
</reference>
<evidence type="ECO:0000256" key="3">
    <source>
        <dbReference type="ARBA" id="ARBA00022989"/>
    </source>
</evidence>
<dbReference type="Proteomes" id="UP001530400">
    <property type="component" value="Unassembled WGS sequence"/>
</dbReference>
<feature type="domain" description="TLC" evidence="6">
    <location>
        <begin position="81"/>
        <end position="280"/>
    </location>
</feature>
<dbReference type="InterPro" id="IPR006634">
    <property type="entry name" value="TLC-dom"/>
</dbReference>
<dbReference type="AlphaFoldDB" id="A0ABD3QKS3"/>
<feature type="transmembrane region" description="Helical" evidence="5">
    <location>
        <begin position="156"/>
        <end position="174"/>
    </location>
</feature>
<evidence type="ECO:0000313" key="7">
    <source>
        <dbReference type="EMBL" id="KAL3800548.1"/>
    </source>
</evidence>
<keyword evidence="8" id="KW-1185">Reference proteome</keyword>
<feature type="transmembrane region" description="Helical" evidence="5">
    <location>
        <begin position="118"/>
        <end position="136"/>
    </location>
</feature>
<dbReference type="InterPro" id="IPR040327">
    <property type="entry name" value="At5g14285-like"/>
</dbReference>
<dbReference type="EMBL" id="JALLPJ020000156">
    <property type="protein sequence ID" value="KAL3800548.1"/>
    <property type="molecule type" value="Genomic_DNA"/>
</dbReference>
<evidence type="ECO:0000313" key="8">
    <source>
        <dbReference type="Proteomes" id="UP001530400"/>
    </source>
</evidence>
<keyword evidence="2 5" id="KW-0812">Transmembrane</keyword>
<feature type="transmembrane region" description="Helical" evidence="5">
    <location>
        <begin position="41"/>
        <end position="59"/>
    </location>
</feature>
<proteinExistence type="predicted"/>
<evidence type="ECO:0000259" key="6">
    <source>
        <dbReference type="Pfam" id="PF03798"/>
    </source>
</evidence>
<sequence length="308" mass="35132">MCQSKQYTMKDEKPVKILPLVRFWGNLYASLPKLYIPGTNFAIGFTLFSALFFSSLRLFYDYLYTSIIEFPPEHPKTKYMAACTVSLSHSMMLVPALWQVLRSQPYKPCAVMKGTPIYYQNAVTALLSLCSGYMLYDPIFIVKDNNWQVHPDDVPFLAHHLVTLIYMSQVRILGVGHISAMTMMFSGELTNPFQSSDSVVRFAIQLAQPKSLWHVIHPYVEFVFAASYAFVRSVVGPLQIMHIAYDLLLTAEGRRNVKVYVSCVWVILLTAIIVGSVPWIKECFEMVMDGVGVVKYDESYDYGSRFEL</sequence>
<keyword evidence="3 5" id="KW-1133">Transmembrane helix</keyword>
<accession>A0ABD3QKS3</accession>
<name>A0ABD3QKS3_9STRA</name>
<evidence type="ECO:0000256" key="2">
    <source>
        <dbReference type="ARBA" id="ARBA00022692"/>
    </source>
</evidence>
<keyword evidence="4 5" id="KW-0472">Membrane</keyword>
<evidence type="ECO:0000256" key="5">
    <source>
        <dbReference type="SAM" id="Phobius"/>
    </source>
</evidence>
<feature type="transmembrane region" description="Helical" evidence="5">
    <location>
        <begin position="79"/>
        <end position="98"/>
    </location>
</feature>